<dbReference type="Pfam" id="PF20152">
    <property type="entry name" value="DUF6534"/>
    <property type="match status" value="1"/>
</dbReference>
<keyword evidence="4" id="KW-1185">Reference proteome</keyword>
<keyword evidence="1" id="KW-0472">Membrane</keyword>
<keyword evidence="1" id="KW-1133">Transmembrane helix</keyword>
<feature type="transmembrane region" description="Helical" evidence="1">
    <location>
        <begin position="159"/>
        <end position="181"/>
    </location>
</feature>
<evidence type="ECO:0000256" key="1">
    <source>
        <dbReference type="SAM" id="Phobius"/>
    </source>
</evidence>
<evidence type="ECO:0000259" key="2">
    <source>
        <dbReference type="Pfam" id="PF20152"/>
    </source>
</evidence>
<organism evidence="3 4">
    <name type="scientific">Fomitopsis schrenkii</name>
    <name type="common">Brown rot fungus</name>
    <dbReference type="NCBI Taxonomy" id="2126942"/>
    <lineage>
        <taxon>Eukaryota</taxon>
        <taxon>Fungi</taxon>
        <taxon>Dikarya</taxon>
        <taxon>Basidiomycota</taxon>
        <taxon>Agaricomycotina</taxon>
        <taxon>Agaricomycetes</taxon>
        <taxon>Polyporales</taxon>
        <taxon>Fomitopsis</taxon>
    </lineage>
</organism>
<dbReference type="STRING" id="743788.S8EKU7"/>
<dbReference type="AlphaFoldDB" id="S8EKU7"/>
<dbReference type="PANTHER" id="PTHR40465">
    <property type="entry name" value="CHROMOSOME 1, WHOLE GENOME SHOTGUN SEQUENCE"/>
    <property type="match status" value="1"/>
</dbReference>
<dbReference type="HOGENOM" id="CLU_046025_5_1_1"/>
<dbReference type="InParanoid" id="S8EKU7"/>
<feature type="transmembrane region" description="Helical" evidence="1">
    <location>
        <begin position="87"/>
        <end position="106"/>
    </location>
</feature>
<feature type="transmembrane region" description="Helical" evidence="1">
    <location>
        <begin position="118"/>
        <end position="139"/>
    </location>
</feature>
<feature type="transmembrane region" description="Helical" evidence="1">
    <location>
        <begin position="12"/>
        <end position="34"/>
    </location>
</feature>
<sequence>MAIDLGPTVGSIFLGSLFASLLYGASCAQLLYYLRHYPSDRLPLKALVLGLWLLETLLSCTDVYMSWLFLVKDHGDYAVLAEVPNAWIVENTAASLLVAIVQTFYIHSVWQLQAESLFRVPVMVISALVLTTLAANLATTVISSSKSGGDAVGASEIPGLIKNISAILADVCICSALISTLRKRRTGVHRTDGIIQTLMVYIINRALLTLMMQVVLLAVFIISAMRNAMFWAIFNSPTSRIYYTSMMAVLNARSHITAKITSGMSSSVWIDDTPQRDPLDQATRC</sequence>
<protein>
    <recommendedName>
        <fullName evidence="2">DUF6534 domain-containing protein</fullName>
    </recommendedName>
</protein>
<keyword evidence="1" id="KW-0812">Transmembrane</keyword>
<dbReference type="OrthoDB" id="2755905at2759"/>
<dbReference type="InterPro" id="IPR045339">
    <property type="entry name" value="DUF6534"/>
</dbReference>
<accession>S8EKU7</accession>
<reference evidence="3 4" key="1">
    <citation type="journal article" date="2012" name="Science">
        <title>The Paleozoic origin of enzymatic lignin decomposition reconstructed from 31 fungal genomes.</title>
        <authorList>
            <person name="Floudas D."/>
            <person name="Binder M."/>
            <person name="Riley R."/>
            <person name="Barry K."/>
            <person name="Blanchette R.A."/>
            <person name="Henrissat B."/>
            <person name="Martinez A.T."/>
            <person name="Otillar R."/>
            <person name="Spatafora J.W."/>
            <person name="Yadav J.S."/>
            <person name="Aerts A."/>
            <person name="Benoit I."/>
            <person name="Boyd A."/>
            <person name="Carlson A."/>
            <person name="Copeland A."/>
            <person name="Coutinho P.M."/>
            <person name="de Vries R.P."/>
            <person name="Ferreira P."/>
            <person name="Findley K."/>
            <person name="Foster B."/>
            <person name="Gaskell J."/>
            <person name="Glotzer D."/>
            <person name="Gorecki P."/>
            <person name="Heitman J."/>
            <person name="Hesse C."/>
            <person name="Hori C."/>
            <person name="Igarashi K."/>
            <person name="Jurgens J.A."/>
            <person name="Kallen N."/>
            <person name="Kersten P."/>
            <person name="Kohler A."/>
            <person name="Kuees U."/>
            <person name="Kumar T.K.A."/>
            <person name="Kuo A."/>
            <person name="LaButti K."/>
            <person name="Larrondo L.F."/>
            <person name="Lindquist E."/>
            <person name="Ling A."/>
            <person name="Lombard V."/>
            <person name="Lucas S."/>
            <person name="Lundell T."/>
            <person name="Martin R."/>
            <person name="McLaughlin D.J."/>
            <person name="Morgenstern I."/>
            <person name="Morin E."/>
            <person name="Murat C."/>
            <person name="Nagy L.G."/>
            <person name="Nolan M."/>
            <person name="Ohm R.A."/>
            <person name="Patyshakuliyeva A."/>
            <person name="Rokas A."/>
            <person name="Ruiz-Duenas F.J."/>
            <person name="Sabat G."/>
            <person name="Salamov A."/>
            <person name="Samejima M."/>
            <person name="Schmutz J."/>
            <person name="Slot J.C."/>
            <person name="St John F."/>
            <person name="Stenlid J."/>
            <person name="Sun H."/>
            <person name="Sun S."/>
            <person name="Syed K."/>
            <person name="Tsang A."/>
            <person name="Wiebenga A."/>
            <person name="Young D."/>
            <person name="Pisabarro A."/>
            <person name="Eastwood D.C."/>
            <person name="Martin F."/>
            <person name="Cullen D."/>
            <person name="Grigoriev I.V."/>
            <person name="Hibbett D.S."/>
        </authorList>
    </citation>
    <scope>NUCLEOTIDE SEQUENCE</scope>
    <source>
        <strain evidence="4">FP-58527</strain>
    </source>
</reference>
<feature type="domain" description="DUF6534" evidence="2">
    <location>
        <begin position="166"/>
        <end position="255"/>
    </location>
</feature>
<evidence type="ECO:0000313" key="3">
    <source>
        <dbReference type="EMBL" id="EPT05712.1"/>
    </source>
</evidence>
<evidence type="ECO:0000313" key="4">
    <source>
        <dbReference type="Proteomes" id="UP000015241"/>
    </source>
</evidence>
<proteinExistence type="predicted"/>
<dbReference type="Proteomes" id="UP000015241">
    <property type="component" value="Unassembled WGS sequence"/>
</dbReference>
<dbReference type="EMBL" id="KE504123">
    <property type="protein sequence ID" value="EPT05712.1"/>
    <property type="molecule type" value="Genomic_DNA"/>
</dbReference>
<feature type="transmembrane region" description="Helical" evidence="1">
    <location>
        <begin position="46"/>
        <end position="67"/>
    </location>
</feature>
<gene>
    <name evidence="3" type="ORF">FOMPIDRAFT_1045023</name>
</gene>
<dbReference type="PANTHER" id="PTHR40465:SF1">
    <property type="entry name" value="DUF6534 DOMAIN-CONTAINING PROTEIN"/>
    <property type="match status" value="1"/>
</dbReference>
<feature type="transmembrane region" description="Helical" evidence="1">
    <location>
        <begin position="202"/>
        <end position="222"/>
    </location>
</feature>
<name>S8EKU7_FOMSC</name>